<comment type="function">
    <text evidence="1">May be involved in the biogenesis of curli organelles.</text>
</comment>
<dbReference type="Pfam" id="PF03783">
    <property type="entry name" value="CsgG"/>
    <property type="match status" value="1"/>
</dbReference>
<evidence type="ECO:0000256" key="5">
    <source>
        <dbReference type="ARBA" id="ARBA00022729"/>
    </source>
</evidence>
<reference evidence="10 11" key="1">
    <citation type="submission" date="2019-03" db="EMBL/GenBank/DDBJ databases">
        <title>Freshwater and sediment microbial communities from various areas in North America, analyzing microbe dynamics in response to fracking.</title>
        <authorList>
            <person name="Lamendella R."/>
        </authorList>
    </citation>
    <scope>NUCLEOTIDE SEQUENCE [LARGE SCALE GENOMIC DNA]</scope>
    <source>
        <strain evidence="10 11">74A</strain>
    </source>
</reference>
<sequence length="315" mass="34063">MKKLVTLVMAFSLLTACTSATRESVNTLPVATPKISPTLQAPEQLGLKRVVAIARFTDETKRGSFLLDKDGDRIGKQAADILAARLTETHKFIMLERNDLNKVLSENKLAGKTMPSVGADFLIIGSVSEFGRSTTSEVGIFSRNKIQKANATVNVRLINTRTGEIVYSEEASGEAVVEANHVFNVGERASYDSSLDDKAVSAAISKLVSNITENLLDSPWRAYLIGQQGSLWMMTGGQSQGLKTDELFDVFKEGETVKNPQTGLLITLPGEKIATIKVKSFIGKGSNELSLCELVSGTINPKQLTGLVVQEQKKA</sequence>
<keyword evidence="5 9" id="KW-0732">Signal</keyword>
<gene>
    <name evidence="10" type="ORF">EDC91_10721</name>
</gene>
<keyword evidence="7" id="KW-0564">Palmitate</keyword>
<proteinExistence type="inferred from homology"/>
<evidence type="ECO:0000256" key="9">
    <source>
        <dbReference type="SAM" id="SignalP"/>
    </source>
</evidence>
<protein>
    <recommendedName>
        <fullName evidence="3">Curli production assembly/transport component CsgG</fullName>
    </recommendedName>
</protein>
<keyword evidence="4" id="KW-1003">Cell membrane</keyword>
<feature type="signal peptide" evidence="9">
    <location>
        <begin position="1"/>
        <end position="20"/>
    </location>
</feature>
<dbReference type="EMBL" id="SLWF01000007">
    <property type="protein sequence ID" value="TCN86271.1"/>
    <property type="molecule type" value="Genomic_DNA"/>
</dbReference>
<accession>A0A4R2FIH5</accession>
<evidence type="ECO:0000256" key="6">
    <source>
        <dbReference type="ARBA" id="ARBA00023136"/>
    </source>
</evidence>
<dbReference type="PROSITE" id="PS51257">
    <property type="entry name" value="PROKAR_LIPOPROTEIN"/>
    <property type="match status" value="1"/>
</dbReference>
<dbReference type="GO" id="GO:0030288">
    <property type="term" value="C:outer membrane-bounded periplasmic space"/>
    <property type="evidence" value="ECO:0007669"/>
    <property type="project" value="InterPro"/>
</dbReference>
<dbReference type="RefSeq" id="WP_133038435.1">
    <property type="nucleotide sequence ID" value="NZ_SLWF01000007.1"/>
</dbReference>
<dbReference type="OrthoDB" id="9793163at2"/>
<dbReference type="Proteomes" id="UP000294832">
    <property type="component" value="Unassembled WGS sequence"/>
</dbReference>
<dbReference type="PANTHER" id="PTHR41164:SF1">
    <property type="entry name" value="CURLI PRODUCTION ASSEMBLY_TRANSPORT COMPONENT CSGG"/>
    <property type="match status" value="1"/>
</dbReference>
<evidence type="ECO:0000313" key="10">
    <source>
        <dbReference type="EMBL" id="TCN86271.1"/>
    </source>
</evidence>
<dbReference type="PANTHER" id="PTHR41164">
    <property type="entry name" value="CURLI PRODUCTION ASSEMBLY/TRANSPORT COMPONENT CSGG"/>
    <property type="match status" value="1"/>
</dbReference>
<keyword evidence="6" id="KW-0472">Membrane</keyword>
<evidence type="ECO:0000256" key="4">
    <source>
        <dbReference type="ARBA" id="ARBA00022475"/>
    </source>
</evidence>
<name>A0A4R2FIH5_9GAMM</name>
<dbReference type="Gene3D" id="3.40.50.10610">
    <property type="entry name" value="ABC-type transport auxiliary lipoprotein component"/>
    <property type="match status" value="1"/>
</dbReference>
<organism evidence="10 11">
    <name type="scientific">Shewanella fodinae</name>
    <dbReference type="NCBI Taxonomy" id="552357"/>
    <lineage>
        <taxon>Bacteria</taxon>
        <taxon>Pseudomonadati</taxon>
        <taxon>Pseudomonadota</taxon>
        <taxon>Gammaproteobacteria</taxon>
        <taxon>Alteromonadales</taxon>
        <taxon>Shewanellaceae</taxon>
        <taxon>Shewanella</taxon>
    </lineage>
</organism>
<keyword evidence="11" id="KW-1185">Reference proteome</keyword>
<evidence type="ECO:0000256" key="3">
    <source>
        <dbReference type="ARBA" id="ARBA00014028"/>
    </source>
</evidence>
<comment type="similarity">
    <text evidence="2">Belongs to the CsgG family.</text>
</comment>
<comment type="caution">
    <text evidence="10">The sequence shown here is derived from an EMBL/GenBank/DDBJ whole genome shotgun (WGS) entry which is preliminary data.</text>
</comment>
<evidence type="ECO:0000256" key="2">
    <source>
        <dbReference type="ARBA" id="ARBA00008899"/>
    </source>
</evidence>
<evidence type="ECO:0000256" key="7">
    <source>
        <dbReference type="ARBA" id="ARBA00023139"/>
    </source>
</evidence>
<dbReference type="InterPro" id="IPR005534">
    <property type="entry name" value="Curli_assmbl/transp-comp_CsgG"/>
</dbReference>
<evidence type="ECO:0000256" key="1">
    <source>
        <dbReference type="ARBA" id="ARBA00003989"/>
    </source>
</evidence>
<evidence type="ECO:0000256" key="8">
    <source>
        <dbReference type="ARBA" id="ARBA00023288"/>
    </source>
</evidence>
<keyword evidence="8" id="KW-0449">Lipoprotein</keyword>
<evidence type="ECO:0000313" key="11">
    <source>
        <dbReference type="Proteomes" id="UP000294832"/>
    </source>
</evidence>
<feature type="chain" id="PRO_5020577692" description="Curli production assembly/transport component CsgG" evidence="9">
    <location>
        <begin position="21"/>
        <end position="315"/>
    </location>
</feature>
<dbReference type="AlphaFoldDB" id="A0A4R2FIH5"/>